<organism evidence="23 24">
    <name type="scientific">Filobasidium floriforme</name>
    <dbReference type="NCBI Taxonomy" id="5210"/>
    <lineage>
        <taxon>Eukaryota</taxon>
        <taxon>Fungi</taxon>
        <taxon>Dikarya</taxon>
        <taxon>Basidiomycota</taxon>
        <taxon>Agaricomycotina</taxon>
        <taxon>Tremellomycetes</taxon>
        <taxon>Filobasidiales</taxon>
        <taxon>Filobasidiaceae</taxon>
        <taxon>Filobasidium</taxon>
    </lineage>
</organism>
<dbReference type="PRINTS" id="PR00397">
    <property type="entry name" value="SIROHAEM"/>
</dbReference>
<evidence type="ECO:0000256" key="18">
    <source>
        <dbReference type="ARBA" id="ARBA00051413"/>
    </source>
</evidence>
<dbReference type="PANTHER" id="PTHR43809">
    <property type="entry name" value="NITRITE REDUCTASE (NADH) LARGE SUBUNIT"/>
    <property type="match status" value="1"/>
</dbReference>
<dbReference type="InterPro" id="IPR041854">
    <property type="entry name" value="BFD-like_2Fe2S-bd_dom_sf"/>
</dbReference>
<dbReference type="AlphaFoldDB" id="A0A8K0JG94"/>
<dbReference type="InterPro" id="IPR017941">
    <property type="entry name" value="Rieske_2Fe-2S"/>
</dbReference>
<evidence type="ECO:0000256" key="11">
    <source>
        <dbReference type="ARBA" id="ARBA00022827"/>
    </source>
</evidence>
<dbReference type="SUPFAM" id="SSF51905">
    <property type="entry name" value="FAD/NAD(P)-binding domain"/>
    <property type="match status" value="2"/>
</dbReference>
<dbReference type="InterPro" id="IPR005117">
    <property type="entry name" value="NiRdtase/SiRdtase_haem-b_fer"/>
</dbReference>
<evidence type="ECO:0000256" key="1">
    <source>
        <dbReference type="ARBA" id="ARBA00001929"/>
    </source>
</evidence>
<dbReference type="PROSITE" id="PS51296">
    <property type="entry name" value="RIESKE"/>
    <property type="match status" value="1"/>
</dbReference>
<dbReference type="SUPFAM" id="SSF50022">
    <property type="entry name" value="ISP domain"/>
    <property type="match status" value="1"/>
</dbReference>
<evidence type="ECO:0000256" key="9">
    <source>
        <dbReference type="ARBA" id="ARBA00022714"/>
    </source>
</evidence>
<dbReference type="Gene3D" id="3.50.50.60">
    <property type="entry name" value="FAD/NAD(P)-binding domain"/>
    <property type="match status" value="2"/>
</dbReference>
<dbReference type="Pfam" id="PF13806">
    <property type="entry name" value="Rieske_2"/>
    <property type="match status" value="1"/>
</dbReference>
<dbReference type="Gene3D" id="3.30.413.10">
    <property type="entry name" value="Sulfite Reductase Hemoprotein, domain 1"/>
    <property type="match status" value="1"/>
</dbReference>
<dbReference type="GO" id="GO:0020037">
    <property type="term" value="F:heme binding"/>
    <property type="evidence" value="ECO:0007669"/>
    <property type="project" value="InterPro"/>
</dbReference>
<evidence type="ECO:0000256" key="13">
    <source>
        <dbReference type="ARBA" id="ARBA00023004"/>
    </source>
</evidence>
<dbReference type="InterPro" id="IPR006066">
    <property type="entry name" value="NO2/SO3_Rdtase_FeS/sirohaem_BS"/>
</dbReference>
<evidence type="ECO:0000256" key="4">
    <source>
        <dbReference type="ARBA" id="ARBA00005096"/>
    </source>
</evidence>
<dbReference type="FunFam" id="3.30.413.10:FF:000007">
    <property type="entry name" value="Nitrite reductase [NAD(P)H] large subunit"/>
    <property type="match status" value="1"/>
</dbReference>
<evidence type="ECO:0000256" key="17">
    <source>
        <dbReference type="ARBA" id="ARBA00050114"/>
    </source>
</evidence>
<dbReference type="InterPro" id="IPR045854">
    <property type="entry name" value="NO2/SO3_Rdtase_4Fe4S_sf"/>
</dbReference>
<accession>A0A8K0JG94</accession>
<feature type="region of interest" description="Disordered" evidence="21">
    <location>
        <begin position="1149"/>
        <end position="1172"/>
    </location>
</feature>
<feature type="compositionally biased region" description="Low complexity" evidence="21">
    <location>
        <begin position="1"/>
        <end position="41"/>
    </location>
</feature>
<evidence type="ECO:0000256" key="7">
    <source>
        <dbReference type="ARBA" id="ARBA00022617"/>
    </source>
</evidence>
<dbReference type="Gene3D" id="1.10.10.1100">
    <property type="entry name" value="BFD-like [2Fe-2S]-binding domain"/>
    <property type="match status" value="1"/>
</dbReference>
<keyword evidence="12" id="KW-0560">Oxidoreductase</keyword>
<evidence type="ECO:0000256" key="3">
    <source>
        <dbReference type="ARBA" id="ARBA00001974"/>
    </source>
</evidence>
<evidence type="ECO:0000256" key="15">
    <source>
        <dbReference type="ARBA" id="ARBA00023063"/>
    </source>
</evidence>
<dbReference type="GO" id="GO:0051537">
    <property type="term" value="F:2 iron, 2 sulfur cluster binding"/>
    <property type="evidence" value="ECO:0007669"/>
    <property type="project" value="UniProtKB-KW"/>
</dbReference>
<evidence type="ECO:0000256" key="6">
    <source>
        <dbReference type="ARBA" id="ARBA00022485"/>
    </source>
</evidence>
<dbReference type="Proteomes" id="UP000812966">
    <property type="component" value="Unassembled WGS sequence"/>
</dbReference>
<comment type="catalytic activity">
    <reaction evidence="18">
        <text>NH4(+) + 3 NADP(+) + 2 H2O = nitrite + 3 NADPH + 5 H(+)</text>
        <dbReference type="Rhea" id="RHEA:24632"/>
        <dbReference type="ChEBI" id="CHEBI:15377"/>
        <dbReference type="ChEBI" id="CHEBI:15378"/>
        <dbReference type="ChEBI" id="CHEBI:16301"/>
        <dbReference type="ChEBI" id="CHEBI:28938"/>
        <dbReference type="ChEBI" id="CHEBI:57783"/>
        <dbReference type="ChEBI" id="CHEBI:58349"/>
        <dbReference type="EC" id="1.7.1.4"/>
    </reaction>
</comment>
<dbReference type="InterPro" id="IPR012748">
    <property type="entry name" value="Rieske-like_NirD"/>
</dbReference>
<dbReference type="NCBIfam" id="TIGR02378">
    <property type="entry name" value="nirD_assim_sml"/>
    <property type="match status" value="1"/>
</dbReference>
<dbReference type="EC" id="1.7.1.4" evidence="19"/>
<dbReference type="CDD" id="cd19944">
    <property type="entry name" value="NirB_Fer2_BFD-like_2"/>
    <property type="match status" value="1"/>
</dbReference>
<dbReference type="PROSITE" id="PS00365">
    <property type="entry name" value="NIR_SIR"/>
    <property type="match status" value="1"/>
</dbReference>
<dbReference type="CDD" id="cd03529">
    <property type="entry name" value="Rieske_NirD"/>
    <property type="match status" value="1"/>
</dbReference>
<keyword evidence="13" id="KW-0408">Iron</keyword>
<evidence type="ECO:0000313" key="23">
    <source>
        <dbReference type="EMBL" id="KAG7529195.1"/>
    </source>
</evidence>
<dbReference type="SUPFAM" id="SSF55124">
    <property type="entry name" value="Nitrite/Sulfite reductase N-terminal domain-like"/>
    <property type="match status" value="1"/>
</dbReference>
<dbReference type="GO" id="GO:0015980">
    <property type="term" value="P:energy derivation by oxidation of organic compounds"/>
    <property type="evidence" value="ECO:0007669"/>
    <property type="project" value="UniProtKB-ARBA"/>
</dbReference>
<dbReference type="Pfam" id="PF03460">
    <property type="entry name" value="NIR_SIR_ferr"/>
    <property type="match status" value="1"/>
</dbReference>
<evidence type="ECO:0000256" key="12">
    <source>
        <dbReference type="ARBA" id="ARBA00023002"/>
    </source>
</evidence>
<comment type="pathway">
    <text evidence="4">Nitrogen metabolism; nitrate reduction (assimilation).</text>
</comment>
<dbReference type="InterPro" id="IPR036922">
    <property type="entry name" value="Rieske_2Fe-2S_sf"/>
</dbReference>
<dbReference type="PANTHER" id="PTHR43809:SF1">
    <property type="entry name" value="NITRITE REDUCTASE (NADH) LARGE SUBUNIT"/>
    <property type="match status" value="1"/>
</dbReference>
<protein>
    <recommendedName>
        <fullName evidence="20">Nitrite reductase [NAD(P)H]</fullName>
        <ecNumber evidence="19">1.7.1.4</ecNumber>
    </recommendedName>
</protein>
<comment type="similarity">
    <text evidence="5">Belongs to the nitrite and sulfite reductase 4Fe-4S domain family.</text>
</comment>
<keyword evidence="11" id="KW-0274">FAD</keyword>
<dbReference type="Gene3D" id="2.102.10.10">
    <property type="entry name" value="Rieske [2Fe-2S] iron-sulphur domain"/>
    <property type="match status" value="1"/>
</dbReference>
<keyword evidence="10" id="KW-0479">Metal-binding</keyword>
<evidence type="ECO:0000256" key="16">
    <source>
        <dbReference type="ARBA" id="ARBA00034078"/>
    </source>
</evidence>
<dbReference type="InterPro" id="IPR052034">
    <property type="entry name" value="NasD-like"/>
</dbReference>
<dbReference type="GO" id="GO:0042128">
    <property type="term" value="P:nitrate assimilation"/>
    <property type="evidence" value="ECO:0007669"/>
    <property type="project" value="UniProtKB-UniPathway"/>
</dbReference>
<comment type="cofactor">
    <cofactor evidence="16">
        <name>[2Fe-2S] cluster</name>
        <dbReference type="ChEBI" id="CHEBI:190135"/>
    </cofactor>
</comment>
<gene>
    <name evidence="23" type="ORF">FFLO_05749</name>
</gene>
<comment type="cofactor">
    <cofactor evidence="1">
        <name>siroheme</name>
        <dbReference type="ChEBI" id="CHEBI:60052"/>
    </cofactor>
</comment>
<name>A0A8K0JG94_9TREE</name>
<dbReference type="FunFam" id="1.10.10.1100:FF:000002">
    <property type="entry name" value="Nitrite reductase large subunit"/>
    <property type="match status" value="1"/>
</dbReference>
<dbReference type="PRINTS" id="PR00368">
    <property type="entry name" value="FADPNR"/>
</dbReference>
<comment type="catalytic activity">
    <reaction evidence="17">
        <text>NH4(+) + 3 NAD(+) + 2 H2O = nitrite + 3 NADH + 5 H(+)</text>
        <dbReference type="Rhea" id="RHEA:24628"/>
        <dbReference type="ChEBI" id="CHEBI:15377"/>
        <dbReference type="ChEBI" id="CHEBI:15378"/>
        <dbReference type="ChEBI" id="CHEBI:16301"/>
        <dbReference type="ChEBI" id="CHEBI:28938"/>
        <dbReference type="ChEBI" id="CHEBI:57540"/>
        <dbReference type="ChEBI" id="CHEBI:57945"/>
        <dbReference type="EC" id="1.7.1.4"/>
    </reaction>
</comment>
<feature type="region of interest" description="Disordered" evidence="21">
    <location>
        <begin position="1"/>
        <end position="48"/>
    </location>
</feature>
<dbReference type="GO" id="GO:0051539">
    <property type="term" value="F:4 iron, 4 sulfur cluster binding"/>
    <property type="evidence" value="ECO:0007669"/>
    <property type="project" value="UniProtKB-KW"/>
</dbReference>
<proteinExistence type="inferred from homology"/>
<dbReference type="GO" id="GO:0046872">
    <property type="term" value="F:metal ion binding"/>
    <property type="evidence" value="ECO:0007669"/>
    <property type="project" value="UniProtKB-KW"/>
</dbReference>
<dbReference type="EMBL" id="JABELV010000155">
    <property type="protein sequence ID" value="KAG7529195.1"/>
    <property type="molecule type" value="Genomic_DNA"/>
</dbReference>
<comment type="caution">
    <text evidence="23">The sequence shown here is derived from an EMBL/GenBank/DDBJ whole genome shotgun (WGS) entry which is preliminary data.</text>
</comment>
<sequence length="1172" mass="127882">MTAPIPATTSSSSASASASGSTSSRPSSPSDSSSTTATTLSNPPPPHNRTRIFVVGLGMVGIAFIEKILNSDTEGRYQVVTCGEEKHLAYNRVGLTEYFLHRNVGELYLNSPEWYKAQDPERFEFHVGQQVTHIDTANKTASTDTGHTYAYDICVIATGSDAGMPPYCTQARAKKTKGVFVYRNIADLEKIIDYAEQPHVTRATVVGGGLLGLEAAKAVYDLPSIPDVSIINRQGYPLSRQLDKEAGTMVLRRIEDMGVKCLTNVDVSSMITEPCAEDPEMEVFKGFEFVDGECLEADLVIMAVGITPRDDLARASGIKCHARGGIEVGDDLQTSAPGVYAMGECASWKGNTYGLIGPGVEMADILAFNLCQTETKLGKFRPRKMNAPDLSTKLKLMGVDVASFGDFFADKPYGREQKPLVEKFPKTVTSSTSADAPMADTHVPGEPAFPGTDTCAQHRRNVERKVKVYEPLPDEPIKCLTYKDPFSGTYKKFIYTADGKYLLGGMMVGDVSDFIKLVSITKKKKALDVPPSEFIIGKKSGGEDDGADLDDDAQICSCHNVTKGAVAKCVKDGCDTIGDIKIKTKAGTGCGGCMPLVTNIFNAEMKKAGRAISNHLCPHFEHSRADLFNIVKVKKLTTFTEIMEAAGKDKDSIGCEICKPTIGNLISSTAGINRHVMDPVHHANQDTNDRFLANIQRDGTFSVVPRMAAGEVTADGLIAVGQVAKKYNLYTKITGGQRVDLFGAQKQDLPDIWEELVDAGFESGHAYGKSLRTVKSCVGSSFCRYGIGDSVGLAVQLEDRYKGIRSPHKIKGGVSGCVRECAEAQSKDFGLIATDKGWNIYVGGNGGASPRHAQLFATDIPPNQVVRILDRYLMFYIKTADKLMRTARWMESFDGGIDKLKKIILEDELGICDELDKSLDALVGTYECEWTRVVKEPHRRKQFRQFVNTPERARNIEVITERNQPRPADWPKEFPTVKMTETMIEADKDEWSWQQVCRMEDLNPTEGATTSCSVKIGDSQIAIFNVPKKGLFASQQQCPHKRAMVLDHGIIGEDKDKNPYVSCPLHKRNFNLKSGDCLNDADLSIVTFQAKEQDGDIYLYLPPGQALDAAIGTSKWMVTKATAELYGRGAATAVALKDKALQLVGPKDEVNPNRGAMPGKTLSACSNPGLDW</sequence>
<evidence type="ECO:0000256" key="21">
    <source>
        <dbReference type="SAM" id="MobiDB-lite"/>
    </source>
</evidence>
<keyword evidence="7" id="KW-0349">Heme</keyword>
<reference evidence="23" key="1">
    <citation type="submission" date="2020-04" db="EMBL/GenBank/DDBJ databases">
        <title>Analysis of mating type loci in Filobasidium floriforme.</title>
        <authorList>
            <person name="Nowrousian M."/>
        </authorList>
    </citation>
    <scope>NUCLEOTIDE SEQUENCE</scope>
    <source>
        <strain evidence="23">CBS 6242</strain>
    </source>
</reference>
<evidence type="ECO:0000259" key="22">
    <source>
        <dbReference type="PROSITE" id="PS51296"/>
    </source>
</evidence>
<dbReference type="InterPro" id="IPR023753">
    <property type="entry name" value="FAD/NAD-binding_dom"/>
</dbReference>
<dbReference type="PROSITE" id="PS51300">
    <property type="entry name" value="NIRD"/>
    <property type="match status" value="1"/>
</dbReference>
<evidence type="ECO:0000256" key="19">
    <source>
        <dbReference type="ARBA" id="ARBA00066907"/>
    </source>
</evidence>
<evidence type="ECO:0000256" key="14">
    <source>
        <dbReference type="ARBA" id="ARBA00023014"/>
    </source>
</evidence>
<keyword evidence="9" id="KW-0001">2Fe-2S</keyword>
<dbReference type="InterPro" id="IPR006067">
    <property type="entry name" value="NO2/SO3_Rdtase_4Fe4S_dom"/>
</dbReference>
<comment type="cofactor">
    <cofactor evidence="2">
        <name>[4Fe-4S] cluster</name>
        <dbReference type="ChEBI" id="CHEBI:49883"/>
    </cofactor>
</comment>
<dbReference type="GO" id="GO:0008942">
    <property type="term" value="F:nitrite reductase [NAD(P)H] activity"/>
    <property type="evidence" value="ECO:0007669"/>
    <property type="project" value="UniProtKB-EC"/>
</dbReference>
<dbReference type="Pfam" id="PF01077">
    <property type="entry name" value="NIR_SIR"/>
    <property type="match status" value="1"/>
</dbReference>
<dbReference type="InterPro" id="IPR036136">
    <property type="entry name" value="Nit/Sulf_reduc_fer-like_dom_sf"/>
</dbReference>
<keyword evidence="8" id="KW-0285">Flavoprotein</keyword>
<comment type="cofactor">
    <cofactor evidence="3">
        <name>FAD</name>
        <dbReference type="ChEBI" id="CHEBI:57692"/>
    </cofactor>
</comment>
<dbReference type="InterPro" id="IPR007419">
    <property type="entry name" value="BFD-like_2Fe2S-bd_dom"/>
</dbReference>
<dbReference type="InterPro" id="IPR036188">
    <property type="entry name" value="FAD/NAD-bd_sf"/>
</dbReference>
<dbReference type="Pfam" id="PF07992">
    <property type="entry name" value="Pyr_redox_2"/>
    <property type="match status" value="1"/>
</dbReference>
<evidence type="ECO:0000256" key="5">
    <source>
        <dbReference type="ARBA" id="ARBA00010429"/>
    </source>
</evidence>
<feature type="domain" description="Rieske" evidence="22">
    <location>
        <begin position="994"/>
        <end position="1099"/>
    </location>
</feature>
<evidence type="ECO:0000256" key="20">
    <source>
        <dbReference type="ARBA" id="ARBA00070300"/>
    </source>
</evidence>
<keyword evidence="6" id="KW-0004">4Fe-4S</keyword>
<evidence type="ECO:0000256" key="2">
    <source>
        <dbReference type="ARBA" id="ARBA00001966"/>
    </source>
</evidence>
<keyword evidence="14" id="KW-0411">Iron-sulfur</keyword>
<evidence type="ECO:0000256" key="10">
    <source>
        <dbReference type="ARBA" id="ARBA00022723"/>
    </source>
</evidence>
<dbReference type="Pfam" id="PF04324">
    <property type="entry name" value="Fer2_BFD"/>
    <property type="match status" value="1"/>
</dbReference>
<keyword evidence="15" id="KW-0534">Nitrate assimilation</keyword>
<evidence type="ECO:0000256" key="8">
    <source>
        <dbReference type="ARBA" id="ARBA00022630"/>
    </source>
</evidence>
<keyword evidence="24" id="KW-1185">Reference proteome</keyword>
<dbReference type="SUPFAM" id="SSF56014">
    <property type="entry name" value="Nitrite and sulphite reductase 4Fe-4S domain-like"/>
    <property type="match status" value="1"/>
</dbReference>
<evidence type="ECO:0000313" key="24">
    <source>
        <dbReference type="Proteomes" id="UP000812966"/>
    </source>
</evidence>
<dbReference type="UniPathway" id="UPA00653"/>